<keyword evidence="4" id="KW-0378">Hydrolase</keyword>
<dbReference type="InterPro" id="IPR005249">
    <property type="entry name" value="YqeK"/>
</dbReference>
<comment type="catalytic activity">
    <reaction evidence="6">
        <text>P(1),P(4)-bis(5'-adenosyl) tetraphosphate + H2O = 2 ADP + 2 H(+)</text>
        <dbReference type="Rhea" id="RHEA:24252"/>
        <dbReference type="ChEBI" id="CHEBI:15377"/>
        <dbReference type="ChEBI" id="CHEBI:15378"/>
        <dbReference type="ChEBI" id="CHEBI:58141"/>
        <dbReference type="ChEBI" id="CHEBI:456216"/>
        <dbReference type="EC" id="3.6.1.41"/>
    </reaction>
</comment>
<dbReference type="EC" id="3.6.1.41" evidence="1"/>
<reference evidence="8" key="1">
    <citation type="journal article" date="2024" name="Int. J. Syst. Evol. Microbiol.">
        <title>Turicibacter faecis sp. nov., isolated from faeces of heart failure mouse model.</title>
        <authorList>
            <person name="Imamura Y."/>
            <person name="Motooka D."/>
            <person name="Nakajima Y."/>
            <person name="Ito S."/>
            <person name="Kitakaze M."/>
            <person name="Iida T."/>
            <person name="Nakamura S."/>
        </authorList>
    </citation>
    <scope>NUCLEOTIDE SEQUENCE</scope>
    <source>
        <strain evidence="8">TC023</strain>
    </source>
</reference>
<dbReference type="SUPFAM" id="SSF109604">
    <property type="entry name" value="HD-domain/PDEase-like"/>
    <property type="match status" value="1"/>
</dbReference>
<name>A0ABM8IJQ3_9FIRM</name>
<dbReference type="CDD" id="cd00077">
    <property type="entry name" value="HDc"/>
    <property type="match status" value="1"/>
</dbReference>
<evidence type="ECO:0000256" key="1">
    <source>
        <dbReference type="ARBA" id="ARBA00012506"/>
    </source>
</evidence>
<dbReference type="InterPro" id="IPR006674">
    <property type="entry name" value="HD_domain"/>
</dbReference>
<keyword evidence="9" id="KW-1185">Reference proteome</keyword>
<evidence type="ECO:0000259" key="7">
    <source>
        <dbReference type="PROSITE" id="PS51831"/>
    </source>
</evidence>
<gene>
    <name evidence="8" type="primary">yqeK</name>
    <name evidence="8" type="ORF">T23_11480</name>
</gene>
<evidence type="ECO:0000256" key="5">
    <source>
        <dbReference type="ARBA" id="ARBA00023004"/>
    </source>
</evidence>
<proteinExistence type="predicted"/>
<keyword evidence="3" id="KW-0547">Nucleotide-binding</keyword>
<dbReference type="NCBIfam" id="TIGR00488">
    <property type="entry name" value="bis(5'-nucleosyl)-tetraphosphatase (symmetrical) YqeK"/>
    <property type="match status" value="1"/>
</dbReference>
<dbReference type="EMBL" id="AP028127">
    <property type="protein sequence ID" value="BEH91046.1"/>
    <property type="molecule type" value="Genomic_DNA"/>
</dbReference>
<keyword evidence="2" id="KW-0479">Metal-binding</keyword>
<dbReference type="RefSeq" id="WP_320100824.1">
    <property type="nucleotide sequence ID" value="NZ_AP028127.1"/>
</dbReference>
<evidence type="ECO:0000313" key="9">
    <source>
        <dbReference type="Proteomes" id="UP001432099"/>
    </source>
</evidence>
<dbReference type="SMART" id="SM00471">
    <property type="entry name" value="HDc"/>
    <property type="match status" value="1"/>
</dbReference>
<dbReference type="PROSITE" id="PS51831">
    <property type="entry name" value="HD"/>
    <property type="match status" value="1"/>
</dbReference>
<evidence type="ECO:0000256" key="3">
    <source>
        <dbReference type="ARBA" id="ARBA00022741"/>
    </source>
</evidence>
<dbReference type="PANTHER" id="PTHR35795">
    <property type="entry name" value="SLR1885 PROTEIN"/>
    <property type="match status" value="1"/>
</dbReference>
<dbReference type="Pfam" id="PF01966">
    <property type="entry name" value="HD"/>
    <property type="match status" value="1"/>
</dbReference>
<dbReference type="InterPro" id="IPR006675">
    <property type="entry name" value="HDIG_dom"/>
</dbReference>
<organism evidence="8 9">
    <name type="scientific">Turicibacter faecis</name>
    <dbReference type="NCBI Taxonomy" id="2963365"/>
    <lineage>
        <taxon>Bacteria</taxon>
        <taxon>Bacillati</taxon>
        <taxon>Bacillota</taxon>
        <taxon>Erysipelotrichia</taxon>
        <taxon>Erysipelotrichales</taxon>
        <taxon>Turicibacteraceae</taxon>
        <taxon>Turicibacter</taxon>
    </lineage>
</organism>
<protein>
    <recommendedName>
        <fullName evidence="1">bis(5'-nucleosyl)-tetraphosphatase (symmetrical)</fullName>
        <ecNumber evidence="1">3.6.1.41</ecNumber>
    </recommendedName>
</protein>
<keyword evidence="5" id="KW-0408">Iron</keyword>
<evidence type="ECO:0000256" key="2">
    <source>
        <dbReference type="ARBA" id="ARBA00022723"/>
    </source>
</evidence>
<dbReference type="NCBIfam" id="TIGR00277">
    <property type="entry name" value="HDIG"/>
    <property type="match status" value="1"/>
</dbReference>
<evidence type="ECO:0000313" key="8">
    <source>
        <dbReference type="EMBL" id="BEH91046.1"/>
    </source>
</evidence>
<sequence length="186" mass="21076">MKLKQLQEKVKNQLPPTRYEHTLGVVRTSEILAEKYHVLLESAQVAALLHDIAKYLPNNELEEKLIAANEMEYLNYSPLVWHAPVGAIVAQKSYGIIDQDVLNAIKYHTTGRPAMSTLEKIIFLADYIEPGRIQPGVDEIRNLSGQDLNRAVAKTLANTIAYLKQKSSADIHPDTMAAYEYYYDYL</sequence>
<dbReference type="PANTHER" id="PTHR35795:SF1">
    <property type="entry name" value="BIS(5'-NUCLEOSYL)-TETRAPHOSPHATASE, SYMMETRICAL"/>
    <property type="match status" value="1"/>
</dbReference>
<dbReference type="Proteomes" id="UP001432099">
    <property type="component" value="Chromosome"/>
</dbReference>
<dbReference type="Gene3D" id="1.10.3210.10">
    <property type="entry name" value="Hypothetical protein af1432"/>
    <property type="match status" value="1"/>
</dbReference>
<evidence type="ECO:0000256" key="6">
    <source>
        <dbReference type="ARBA" id="ARBA00049417"/>
    </source>
</evidence>
<dbReference type="InterPro" id="IPR051094">
    <property type="entry name" value="Diverse_Catalytic_Enzymes"/>
</dbReference>
<accession>A0ABM8IJQ3</accession>
<evidence type="ECO:0000256" key="4">
    <source>
        <dbReference type="ARBA" id="ARBA00022801"/>
    </source>
</evidence>
<dbReference type="InterPro" id="IPR003607">
    <property type="entry name" value="HD/PDEase_dom"/>
</dbReference>
<feature type="domain" description="HD" evidence="7">
    <location>
        <begin position="18"/>
        <end position="131"/>
    </location>
</feature>